<accession>A0A930UEN9</accession>
<dbReference type="InterPro" id="IPR013783">
    <property type="entry name" value="Ig-like_fold"/>
</dbReference>
<dbReference type="EMBL" id="JADHEC010000051">
    <property type="protein sequence ID" value="MBF2709916.1"/>
    <property type="molecule type" value="Genomic_DNA"/>
</dbReference>
<reference evidence="2" key="1">
    <citation type="submission" date="2020-11" db="EMBL/GenBank/DDBJ databases">
        <title>Genome of Flavobacterium soyangense.</title>
        <authorList>
            <person name="Liu Q."/>
            <person name="Xin Y.-H."/>
        </authorList>
    </citation>
    <scope>NUCLEOTIDE SEQUENCE</scope>
    <source>
        <strain evidence="2">CGMCC 1.13493</strain>
    </source>
</reference>
<dbReference type="Pfam" id="PF23237">
    <property type="entry name" value="HYR_4C"/>
    <property type="match status" value="1"/>
</dbReference>
<feature type="domain" description="HYR-like" evidence="1">
    <location>
        <begin position="382"/>
        <end position="451"/>
    </location>
</feature>
<dbReference type="InterPro" id="IPR057078">
    <property type="entry name" value="HYR-4C"/>
</dbReference>
<name>A0A930UEN9_9FLAO</name>
<dbReference type="Gene3D" id="2.60.40.10">
    <property type="entry name" value="Immunoglobulins"/>
    <property type="match status" value="1"/>
</dbReference>
<keyword evidence="3" id="KW-1185">Reference proteome</keyword>
<gene>
    <name evidence="2" type="ORF">IR213_15170</name>
</gene>
<dbReference type="Proteomes" id="UP000646211">
    <property type="component" value="Unassembled WGS sequence"/>
</dbReference>
<comment type="caution">
    <text evidence="2">The sequence shown here is derived from an EMBL/GenBank/DDBJ whole genome shotgun (WGS) entry which is preliminary data.</text>
</comment>
<organism evidence="2 3">
    <name type="scientific">Flavobacterium soyangense</name>
    <dbReference type="NCBI Taxonomy" id="2023265"/>
    <lineage>
        <taxon>Bacteria</taxon>
        <taxon>Pseudomonadati</taxon>
        <taxon>Bacteroidota</taxon>
        <taxon>Flavobacteriia</taxon>
        <taxon>Flavobacteriales</taxon>
        <taxon>Flavobacteriaceae</taxon>
        <taxon>Flavobacterium</taxon>
    </lineage>
</organism>
<proteinExistence type="predicted"/>
<evidence type="ECO:0000313" key="3">
    <source>
        <dbReference type="Proteomes" id="UP000646211"/>
    </source>
</evidence>
<dbReference type="AlphaFoldDB" id="A0A930UEN9"/>
<evidence type="ECO:0000313" key="2">
    <source>
        <dbReference type="EMBL" id="MBF2709916.1"/>
    </source>
</evidence>
<protein>
    <recommendedName>
        <fullName evidence="1">HYR-like domain-containing protein</fullName>
    </recommendedName>
</protein>
<feature type="non-terminal residue" evidence="2">
    <location>
        <position position="618"/>
    </location>
</feature>
<sequence length="618" mass="63784">MKKKYSYQYRDLLSLIKIKKAINKSNIFVLLLAAFFLVGTSFTLKAQSDIYESYAILNINGGGNTFYDLQASTANPNFQGANLGAFYSGNTLLLNGAQNKTYKCATDQITNPTNFYYRIYKTTDAPPVFLGSTIFWISDDGLTGLNCGGSDQNQTWQSVGANINVLNGLTSGYYYLEIYTAADYTYTANGGGSSTHTANNGGSNYKATFTVDNPPTAVCANYTAQLDATGNITINATEIDGGSTDDFGIASLTASQTTFTCANLGANSITLTVTDSSGQTDTCIATVTVVDNQAPTFTLSPASLTIACSASSLPAATNGSATATDNCASPTIAFSDVVSAVSGNNKTITRTWTATDANANVSSYVQTITVTDTQAPTFTLSPASLTIACSASSLPAATNGPAAATDNCASPTIAFSDVVSAVSGNNKTITRTWTATDANANVSSYVQTITVTDTQAPTFTLSPASLTIACSASSLPAATNGPATATDNCATPTIGYSDVISAISGNNKTITRTWTATDANANVSSYVQIITVTDTQAPTFTLSPASLTIACSASSLPAATNGPATATDNCASPTIAFSDVISAISGNNKTITRTWTATDANANVSSYVQIITVTDTQA</sequence>
<evidence type="ECO:0000259" key="1">
    <source>
        <dbReference type="Pfam" id="PF23237"/>
    </source>
</evidence>